<dbReference type="PRINTS" id="PR01790">
    <property type="entry name" value="SMP30FAMILY"/>
</dbReference>
<dbReference type="PANTHER" id="PTHR43716:SF2">
    <property type="entry name" value="BLL6224 PROTEIN"/>
    <property type="match status" value="1"/>
</dbReference>
<evidence type="ECO:0000313" key="8">
    <source>
        <dbReference type="Proteomes" id="UP000026249"/>
    </source>
</evidence>
<dbReference type="InterPro" id="IPR005511">
    <property type="entry name" value="SMP-30"/>
</dbReference>
<feature type="binding site" evidence="5">
    <location>
        <position position="633"/>
    </location>
    <ligand>
        <name>substrate</name>
    </ligand>
</feature>
<dbReference type="InterPro" id="IPR016166">
    <property type="entry name" value="FAD-bd_PCMH"/>
</dbReference>
<dbReference type="InterPro" id="IPR051264">
    <property type="entry name" value="FAD-oxidored/transferase_4"/>
</dbReference>
<name>A0A037ZQB0_9RHOB</name>
<feature type="binding site" evidence="5">
    <location>
        <position position="613"/>
    </location>
    <ligand>
        <name>substrate</name>
    </ligand>
</feature>
<gene>
    <name evidence="7" type="ORF">ACMU_00620</name>
</gene>
<evidence type="ECO:0000256" key="1">
    <source>
        <dbReference type="ARBA" id="ARBA00008000"/>
    </source>
</evidence>
<feature type="binding site" evidence="5">
    <location>
        <position position="710"/>
    </location>
    <ligand>
        <name>a divalent metal cation</name>
        <dbReference type="ChEBI" id="CHEBI:60240"/>
    </ligand>
</feature>
<feature type="domain" description="FAD-binding PCMH-type" evidence="6">
    <location>
        <begin position="59"/>
        <end position="240"/>
    </location>
</feature>
<proteinExistence type="inferred from homology"/>
<dbReference type="SUPFAM" id="SSF56176">
    <property type="entry name" value="FAD-binding/transporter-associated domain-like"/>
    <property type="match status" value="1"/>
</dbReference>
<dbReference type="AlphaFoldDB" id="A0A037ZQB0"/>
<keyword evidence="2" id="KW-0285">Flavoprotein</keyword>
<protein>
    <recommendedName>
        <fullName evidence="6">FAD-binding PCMH-type domain-containing protein</fullName>
    </recommendedName>
</protein>
<accession>A0A037ZQB0</accession>
<dbReference type="PANTHER" id="PTHR43716">
    <property type="entry name" value="D-2-HYDROXYGLUTARATE DEHYDROGENASE, MITOCHONDRIAL"/>
    <property type="match status" value="1"/>
</dbReference>
<dbReference type="GO" id="GO:0003824">
    <property type="term" value="F:catalytic activity"/>
    <property type="evidence" value="ECO:0007669"/>
    <property type="project" value="InterPro"/>
</dbReference>
<dbReference type="Pfam" id="PF01565">
    <property type="entry name" value="FAD_binding_4"/>
    <property type="match status" value="1"/>
</dbReference>
<feature type="binding site" evidence="5">
    <location>
        <position position="529"/>
    </location>
    <ligand>
        <name>a divalent metal cation</name>
        <dbReference type="ChEBI" id="CHEBI:60240"/>
    </ligand>
</feature>
<evidence type="ECO:0000256" key="4">
    <source>
        <dbReference type="PIRSR" id="PIRSR605511-1"/>
    </source>
</evidence>
<dbReference type="Gene3D" id="3.30.43.10">
    <property type="entry name" value="Uridine Diphospho-n-acetylenolpyruvylglucosamine Reductase, domain 2"/>
    <property type="match status" value="1"/>
</dbReference>
<dbReference type="InterPro" id="IPR013658">
    <property type="entry name" value="SGL"/>
</dbReference>
<reference evidence="7 8" key="1">
    <citation type="submission" date="2014-03" db="EMBL/GenBank/DDBJ databases">
        <title>Draft Genome Sequence of Actibacterium mucosum KCTC 23349, a Marine Alphaproteobacterium with Complex Ionic Requirements Isolated from Mediterranean Seawater at Malvarrosa Beach, Valencia, Spain.</title>
        <authorList>
            <person name="Arahal D.R."/>
            <person name="Shao Z."/>
            <person name="Lai Q."/>
            <person name="Pujalte M.J."/>
        </authorList>
    </citation>
    <scope>NUCLEOTIDE SEQUENCE [LARGE SCALE GENOMIC DNA]</scope>
    <source>
        <strain evidence="7 8">KCTC 23349</strain>
    </source>
</reference>
<dbReference type="InterPro" id="IPR016169">
    <property type="entry name" value="FAD-bd_PCMH_sub2"/>
</dbReference>
<feature type="active site" description="Proton donor/acceptor" evidence="4">
    <location>
        <position position="710"/>
    </location>
</feature>
<dbReference type="Gene3D" id="1.10.45.10">
    <property type="entry name" value="Vanillyl-alcohol Oxidase, Chain A, domain 4"/>
    <property type="match status" value="1"/>
</dbReference>
<comment type="similarity">
    <text evidence="1">Belongs to the FAD-binding oxidoreductase/transferase type 4 family.</text>
</comment>
<dbReference type="InterPro" id="IPR016171">
    <property type="entry name" value="Vanillyl_alc_oxidase_C-sub2"/>
</dbReference>
<organism evidence="7 8">
    <name type="scientific">Actibacterium mucosum KCTC 23349</name>
    <dbReference type="NCBI Taxonomy" id="1454373"/>
    <lineage>
        <taxon>Bacteria</taxon>
        <taxon>Pseudomonadati</taxon>
        <taxon>Pseudomonadota</taxon>
        <taxon>Alphaproteobacteria</taxon>
        <taxon>Rhodobacterales</taxon>
        <taxon>Roseobacteraceae</taxon>
        <taxon>Actibacterium</taxon>
    </lineage>
</organism>
<feature type="binding site" evidence="5">
    <location>
        <position position="660"/>
    </location>
    <ligand>
        <name>a divalent metal cation</name>
        <dbReference type="ChEBI" id="CHEBI:60240"/>
    </ligand>
</feature>
<keyword evidence="5" id="KW-0862">Zinc</keyword>
<keyword evidence="5" id="KW-0479">Metal-binding</keyword>
<dbReference type="SUPFAM" id="SSF63829">
    <property type="entry name" value="Calcium-dependent phosphotriesterase"/>
    <property type="match status" value="1"/>
</dbReference>
<keyword evidence="3" id="KW-0274">FAD</keyword>
<dbReference type="InterPro" id="IPR004113">
    <property type="entry name" value="FAD-bd_oxidored_4_C"/>
</dbReference>
<comment type="caution">
    <text evidence="7">The sequence shown here is derived from an EMBL/GenBank/DDBJ whole genome shotgun (WGS) entry which is preliminary data.</text>
</comment>
<dbReference type="PROSITE" id="PS51387">
    <property type="entry name" value="FAD_PCMH"/>
    <property type="match status" value="1"/>
</dbReference>
<evidence type="ECO:0000256" key="2">
    <source>
        <dbReference type="ARBA" id="ARBA00022630"/>
    </source>
</evidence>
<dbReference type="InterPro" id="IPR016164">
    <property type="entry name" value="FAD-linked_Oxase-like_C"/>
</dbReference>
<dbReference type="Gene3D" id="3.30.70.2740">
    <property type="match status" value="1"/>
</dbReference>
<comment type="cofactor">
    <cofactor evidence="5">
        <name>Zn(2+)</name>
        <dbReference type="ChEBI" id="CHEBI:29105"/>
    </cofactor>
    <text evidence="5">Binds 1 divalent metal cation per subunit.</text>
</comment>
<feature type="binding site" evidence="5">
    <location>
        <position position="615"/>
    </location>
    <ligand>
        <name>substrate</name>
    </ligand>
</feature>
<dbReference type="Gene3D" id="2.120.10.30">
    <property type="entry name" value="TolB, C-terminal domain"/>
    <property type="match status" value="1"/>
</dbReference>
<dbReference type="GO" id="GO:0022904">
    <property type="term" value="P:respiratory electron transport chain"/>
    <property type="evidence" value="ECO:0007669"/>
    <property type="project" value="TreeGrafter"/>
</dbReference>
<dbReference type="InterPro" id="IPR016167">
    <property type="entry name" value="FAD-bd_PCMH_sub1"/>
</dbReference>
<keyword evidence="8" id="KW-1185">Reference proteome</keyword>
<dbReference type="Gene3D" id="3.30.70.2190">
    <property type="match status" value="1"/>
</dbReference>
<dbReference type="InterPro" id="IPR006094">
    <property type="entry name" value="Oxid_FAD_bind_N"/>
</dbReference>
<dbReference type="InterPro" id="IPR011042">
    <property type="entry name" value="6-blade_b-propeller_TolB-like"/>
</dbReference>
<dbReference type="EMBL" id="JFKE01000001">
    <property type="protein sequence ID" value="KAJ57027.1"/>
    <property type="molecule type" value="Genomic_DNA"/>
</dbReference>
<evidence type="ECO:0000256" key="3">
    <source>
        <dbReference type="ARBA" id="ARBA00022827"/>
    </source>
</evidence>
<dbReference type="Pfam" id="PF02913">
    <property type="entry name" value="FAD-oxidase_C"/>
    <property type="match status" value="1"/>
</dbReference>
<evidence type="ECO:0000256" key="5">
    <source>
        <dbReference type="PIRSR" id="PIRSR605511-2"/>
    </source>
</evidence>
<dbReference type="InterPro" id="IPR036318">
    <property type="entry name" value="FAD-bd_PCMH-like_sf"/>
</dbReference>
<dbReference type="Pfam" id="PF08450">
    <property type="entry name" value="SGL"/>
    <property type="match status" value="1"/>
</dbReference>
<dbReference type="Proteomes" id="UP000026249">
    <property type="component" value="Unassembled WGS sequence"/>
</dbReference>
<dbReference type="Gene3D" id="3.30.465.10">
    <property type="match status" value="1"/>
</dbReference>
<sequence>MLDKFFFCRKLIQTTGIGMDAQPPTHMHKQALVQLVGERYVLGTGSDNDRFLKDWSGDLTSSPLCIVQPGNVNEVSSVARYCHEHGLSMIPQGGNTGLVGGTYTQDENKAVVLNLSRLNNIREVDADNYTMQVESGCIVQTIQDEAAKNGRLFPLSFGAIGSAQIGGALATNAGGLNVLRYGMTRNMVLGIEVVLPDGRILDLMSELRKDNSGPDLKHLFIGTEGTFGIVTAVSLQLYPAIQNSETAMLALTSLDAITKFYSLARSHCADLMSAFELLPQSCVDLAVEHQSTLRSPMQEEFEYYALIRLAASGPIDLRGLLESLVERAFEEDLVADGIVAESLSQAEMLWAIREAMVEAQAARGRHIRTDISVRVSQIPEFIRRAEGAVTEAAPDWLSIAYGHVGDGNVHFNILPPQDMADDRIAEVGAQLLDIVYGVLGQMGGSVSAEHGIGRVRRKAMQRQSSAVRMDVSQSLKETLDPLGILNPGCIFPAKTIDSETARVPSKQGKSEMAELSASLILDCRNNLGEGIQWNVRTQRVYWTDIFGDALWSCAEDGSAMSRVPLDKGLCAMAFTDNDRALAAFTDGLCWLDVETGARELIKEYQPEEGARTRMNDGGLDRQGRFVVGGIDEEGMHPITPVWSVDKGDVRTVIEGIGCANSTCFSPDGTRMYFADTRGKDVVAYDYDTATGTPSNPRVFATLGDGEGGPDGSTVDAEGGLWNTQFGGGAVQRFLPDGSRDMRVTLPVPNITCCAIGGAKMNRLFITTARLGMEPDALQKSPLAGGLFAVDLPVTGIDAGTYKL</sequence>
<evidence type="ECO:0000259" key="6">
    <source>
        <dbReference type="PROSITE" id="PS51387"/>
    </source>
</evidence>
<dbReference type="SUPFAM" id="SSF55103">
    <property type="entry name" value="FAD-linked oxidases, C-terminal domain"/>
    <property type="match status" value="1"/>
</dbReference>
<dbReference type="GO" id="GO:0071949">
    <property type="term" value="F:FAD binding"/>
    <property type="evidence" value="ECO:0007669"/>
    <property type="project" value="InterPro"/>
</dbReference>
<evidence type="ECO:0000313" key="7">
    <source>
        <dbReference type="EMBL" id="KAJ57027.1"/>
    </source>
</evidence>
<dbReference type="GO" id="GO:0046872">
    <property type="term" value="F:metal ion binding"/>
    <property type="evidence" value="ECO:0007669"/>
    <property type="project" value="UniProtKB-KW"/>
</dbReference>
<dbReference type="STRING" id="1454373.ACMU_00620"/>